<evidence type="ECO:0000313" key="2">
    <source>
        <dbReference type="Proteomes" id="UP000186524"/>
    </source>
</evidence>
<dbReference type="PANTHER" id="PTHR17985">
    <property type="entry name" value="SER/THR-RICH PROTEIN T10 IN DGCR REGION"/>
    <property type="match status" value="1"/>
</dbReference>
<keyword evidence="2" id="KW-1185">Reference proteome</keyword>
<evidence type="ECO:0000313" key="1">
    <source>
        <dbReference type="EMBL" id="OKL36939.1"/>
    </source>
</evidence>
<accession>A0A1Q5P3W4</accession>
<organism evidence="1 2">
    <name type="scientific">Domibacillus mangrovi</name>
    <dbReference type="NCBI Taxonomy" id="1714354"/>
    <lineage>
        <taxon>Bacteria</taxon>
        <taxon>Bacillati</taxon>
        <taxon>Bacillota</taxon>
        <taxon>Bacilli</taxon>
        <taxon>Bacillales</taxon>
        <taxon>Bacillaceae</taxon>
        <taxon>Domibacillus</taxon>
    </lineage>
</organism>
<dbReference type="PANTHER" id="PTHR17985:SF8">
    <property type="entry name" value="TRANSPORT AND GOLGI ORGANIZATION PROTEIN 2 HOMOLOG"/>
    <property type="match status" value="1"/>
</dbReference>
<dbReference type="RefSeq" id="WP_073711662.1">
    <property type="nucleotide sequence ID" value="NZ_MRWQ01000006.1"/>
</dbReference>
<name>A0A1Q5P3W4_9BACI</name>
<dbReference type="AlphaFoldDB" id="A0A1Q5P3W4"/>
<evidence type="ECO:0008006" key="3">
    <source>
        <dbReference type="Google" id="ProtNLM"/>
    </source>
</evidence>
<dbReference type="OrthoDB" id="4380123at2"/>
<dbReference type="Pfam" id="PF05742">
    <property type="entry name" value="TANGO2"/>
    <property type="match status" value="1"/>
</dbReference>
<comment type="caution">
    <text evidence="1">The sequence shown here is derived from an EMBL/GenBank/DDBJ whole genome shotgun (WGS) entry which is preliminary data.</text>
</comment>
<gene>
    <name evidence="1" type="ORF">BLL40_07730</name>
</gene>
<reference evidence="1 2" key="1">
    <citation type="submission" date="2016-12" db="EMBL/GenBank/DDBJ databases">
        <title>Domibacillus sp. SAOS 44 whole genome sequencing.</title>
        <authorList>
            <person name="Verma A."/>
            <person name="Krishnamurthi S."/>
        </authorList>
    </citation>
    <scope>NUCLEOTIDE SEQUENCE [LARGE SCALE GENOMIC DNA]</scope>
    <source>
        <strain evidence="1 2">SAOS 44</strain>
    </source>
</reference>
<dbReference type="Proteomes" id="UP000186524">
    <property type="component" value="Unassembled WGS sequence"/>
</dbReference>
<sequence>MCLVNIAFQVVPEVPLVLAANRDEYYNRPTAPSHWWEDVPHILAGRDLLKGGTWLGVSKSGRICALTNYRDPSAFSGEKESRGHIVRSFLEGEMHARTFLEELDREKERYPGFNVIAGTREAMYSFSSKSDKPPYELPPGIHSVSNAFMNTPWPKTIKAKKKLAEWAANYEQADYSGLFALLADETRAPDEQLPQTGISLEWERILSPAFIKNKNNSYGTRSSTVILMKQDNSIDWIERTFETGIFEREQCISFTKS</sequence>
<dbReference type="EMBL" id="MRWQ01000006">
    <property type="protein sequence ID" value="OKL36939.1"/>
    <property type="molecule type" value="Genomic_DNA"/>
</dbReference>
<dbReference type="STRING" id="1714354.BLL40_07730"/>
<proteinExistence type="predicted"/>
<dbReference type="InterPro" id="IPR008551">
    <property type="entry name" value="TANGO2"/>
</dbReference>
<protein>
    <recommendedName>
        <fullName evidence="3">NRDE family protein</fullName>
    </recommendedName>
</protein>